<sequence length="127" mass="14349">MKKLTKAQVLRMYNDMVNQFGGTRGMRDEGLLDSALSAPFQTYDGFELYPEIEEKAACLGYGLIENHAMVDGNKRLGVHVMLVFLALNGIMLTYTQEELYTIVLQIASGDKSRSDLLTWIKNHEDNN</sequence>
<evidence type="ECO:0000259" key="2">
    <source>
        <dbReference type="PROSITE" id="PS51459"/>
    </source>
</evidence>
<evidence type="ECO:0000313" key="3">
    <source>
        <dbReference type="EMBL" id="EHO62046.1"/>
    </source>
</evidence>
<dbReference type="PANTHER" id="PTHR39426:SF1">
    <property type="entry name" value="HOMOLOGY TO DEATH-ON-CURING PROTEIN OF PHAGE P1"/>
    <property type="match status" value="1"/>
</dbReference>
<dbReference type="AlphaFoldDB" id="H1D373"/>
<dbReference type="NCBIfam" id="TIGR01550">
    <property type="entry name" value="DOC_P1"/>
    <property type="match status" value="1"/>
</dbReference>
<dbReference type="STRING" id="742743.HMPREF9453_02061"/>
<keyword evidence="1" id="KW-0812">Transmembrane</keyword>
<dbReference type="OrthoDB" id="9802752at2"/>
<dbReference type="RefSeq" id="WP_008860552.1">
    <property type="nucleotide sequence ID" value="NZ_JH591190.1"/>
</dbReference>
<dbReference type="GeneID" id="98911454"/>
<comment type="caution">
    <text evidence="3">The sequence shown here is derived from an EMBL/GenBank/DDBJ whole genome shotgun (WGS) entry which is preliminary data.</text>
</comment>
<dbReference type="PROSITE" id="PS51459">
    <property type="entry name" value="FIDO"/>
    <property type="match status" value="1"/>
</dbReference>
<organism evidence="3 4">
    <name type="scientific">Dialister succinatiphilus YIT 11850</name>
    <dbReference type="NCBI Taxonomy" id="742743"/>
    <lineage>
        <taxon>Bacteria</taxon>
        <taxon>Bacillati</taxon>
        <taxon>Bacillota</taxon>
        <taxon>Negativicutes</taxon>
        <taxon>Veillonellales</taxon>
        <taxon>Veillonellaceae</taxon>
        <taxon>Dialister</taxon>
    </lineage>
</organism>
<dbReference type="InterPro" id="IPR006440">
    <property type="entry name" value="Doc"/>
</dbReference>
<feature type="transmembrane region" description="Helical" evidence="1">
    <location>
        <begin position="76"/>
        <end position="94"/>
    </location>
</feature>
<proteinExistence type="predicted"/>
<dbReference type="GO" id="GO:0016301">
    <property type="term" value="F:kinase activity"/>
    <property type="evidence" value="ECO:0007669"/>
    <property type="project" value="InterPro"/>
</dbReference>
<keyword evidence="1" id="KW-1133">Transmembrane helix</keyword>
<dbReference type="Pfam" id="PF02661">
    <property type="entry name" value="Fic"/>
    <property type="match status" value="1"/>
</dbReference>
<dbReference type="PIRSF" id="PIRSF018297">
    <property type="entry name" value="Doc"/>
    <property type="match status" value="1"/>
</dbReference>
<protein>
    <submittedName>
        <fullName evidence="3">Death-on-curing family protein</fullName>
    </submittedName>
</protein>
<dbReference type="EMBL" id="ADLT01000076">
    <property type="protein sequence ID" value="EHO62046.1"/>
    <property type="molecule type" value="Genomic_DNA"/>
</dbReference>
<gene>
    <name evidence="3" type="ORF">HMPREF9453_02061</name>
</gene>
<dbReference type="Gene3D" id="1.20.120.1870">
    <property type="entry name" value="Fic/DOC protein, Fido domain"/>
    <property type="match status" value="1"/>
</dbReference>
<evidence type="ECO:0000313" key="4">
    <source>
        <dbReference type="Proteomes" id="UP000003277"/>
    </source>
</evidence>
<keyword evidence="1" id="KW-0472">Membrane</keyword>
<dbReference type="InterPro" id="IPR053737">
    <property type="entry name" value="Type_II_TA_Toxin"/>
</dbReference>
<dbReference type="eggNOG" id="COG3654">
    <property type="taxonomic scope" value="Bacteria"/>
</dbReference>
<keyword evidence="4" id="KW-1185">Reference proteome</keyword>
<dbReference type="SUPFAM" id="SSF140931">
    <property type="entry name" value="Fic-like"/>
    <property type="match status" value="1"/>
</dbReference>
<dbReference type="InterPro" id="IPR003812">
    <property type="entry name" value="Fido"/>
</dbReference>
<evidence type="ECO:0000256" key="1">
    <source>
        <dbReference type="SAM" id="Phobius"/>
    </source>
</evidence>
<dbReference type="HOGENOM" id="CLU_115697_4_1_9"/>
<accession>H1D373</accession>
<dbReference type="InterPro" id="IPR036597">
    <property type="entry name" value="Fido-like_dom_sf"/>
</dbReference>
<dbReference type="PATRIC" id="fig|742743.3.peg.2083"/>
<reference evidence="3 4" key="1">
    <citation type="submission" date="2011-11" db="EMBL/GenBank/DDBJ databases">
        <title>The Genome Sequence of Dialister succinatiphilus YIT 11850.</title>
        <authorList>
            <consortium name="The Broad Institute Genome Sequencing Platform"/>
            <person name="Earl A."/>
            <person name="Ward D."/>
            <person name="Feldgarden M."/>
            <person name="Gevers D."/>
            <person name="Morotomi M."/>
            <person name="Young S.K."/>
            <person name="Zeng Q."/>
            <person name="Gargeya S."/>
            <person name="Fitzgerald M."/>
            <person name="Haas B."/>
            <person name="Abouelleil A."/>
            <person name="Alvarado L."/>
            <person name="Arachchi H.M."/>
            <person name="Berlin A."/>
            <person name="Brown A."/>
            <person name="Chapman S.B."/>
            <person name="Dunbar C."/>
            <person name="Gearin G."/>
            <person name="Goldberg J."/>
            <person name="Griggs A."/>
            <person name="Gujja S."/>
            <person name="Heiman D."/>
            <person name="Howarth C."/>
            <person name="Lui A."/>
            <person name="MacDonald P.J.P."/>
            <person name="Montmayeur A."/>
            <person name="Murphy C."/>
            <person name="Neiman D."/>
            <person name="Pearson M."/>
            <person name="Priest M."/>
            <person name="Roberts A."/>
            <person name="Saif S."/>
            <person name="Shea T."/>
            <person name="Sisk P."/>
            <person name="Stolte C."/>
            <person name="Sykes S."/>
            <person name="Wortman J."/>
            <person name="Nusbaum C."/>
            <person name="Birren B."/>
        </authorList>
    </citation>
    <scope>NUCLEOTIDE SEQUENCE [LARGE SCALE GENOMIC DNA]</scope>
    <source>
        <strain evidence="3 4">YIT 11850</strain>
    </source>
</reference>
<name>H1D373_9FIRM</name>
<dbReference type="PANTHER" id="PTHR39426">
    <property type="entry name" value="HOMOLOGY TO DEATH-ON-CURING PROTEIN OF PHAGE P1"/>
    <property type="match status" value="1"/>
</dbReference>
<feature type="domain" description="Fido" evidence="2">
    <location>
        <begin position="4"/>
        <end position="122"/>
    </location>
</feature>
<dbReference type="Proteomes" id="UP000003277">
    <property type="component" value="Unassembled WGS sequence"/>
</dbReference>